<keyword evidence="1" id="KW-0479">Metal-binding</keyword>
<gene>
    <name evidence="6" type="primary">cpdA_2</name>
    <name evidence="6" type="ORF">NCTC13443_06428</name>
</gene>
<dbReference type="GO" id="GO:0046872">
    <property type="term" value="F:metal ion binding"/>
    <property type="evidence" value="ECO:0007669"/>
    <property type="project" value="UniProtKB-KW"/>
</dbReference>
<evidence type="ECO:0000256" key="3">
    <source>
        <dbReference type="ARBA" id="ARBA00023004"/>
    </source>
</evidence>
<dbReference type="PANTHER" id="PTHR42988:SF2">
    <property type="entry name" value="CYCLIC NUCLEOTIDE PHOSPHODIESTERASE CBUA0032-RELATED"/>
    <property type="match status" value="1"/>
</dbReference>
<name>A0A377VA21_KLEPN</name>
<keyword evidence="3" id="KW-0408">Iron</keyword>
<evidence type="ECO:0000313" key="7">
    <source>
        <dbReference type="Proteomes" id="UP000255518"/>
    </source>
</evidence>
<dbReference type="PANTHER" id="PTHR42988">
    <property type="entry name" value="PHOSPHOHYDROLASE"/>
    <property type="match status" value="1"/>
</dbReference>
<dbReference type="AlphaFoldDB" id="A0A377VA21"/>
<accession>A0A377VA21</accession>
<organism evidence="6 7">
    <name type="scientific">Klebsiella pneumoniae</name>
    <dbReference type="NCBI Taxonomy" id="573"/>
    <lineage>
        <taxon>Bacteria</taxon>
        <taxon>Pseudomonadati</taxon>
        <taxon>Pseudomonadota</taxon>
        <taxon>Gammaproteobacteria</taxon>
        <taxon>Enterobacterales</taxon>
        <taxon>Enterobacteriaceae</taxon>
        <taxon>Klebsiella/Raoultella group</taxon>
        <taxon>Klebsiella</taxon>
        <taxon>Klebsiella pneumoniae complex</taxon>
    </lineage>
</organism>
<evidence type="ECO:0000313" key="6">
    <source>
        <dbReference type="EMBL" id="STT06479.1"/>
    </source>
</evidence>
<evidence type="ECO:0000256" key="4">
    <source>
        <dbReference type="ARBA" id="ARBA00025742"/>
    </source>
</evidence>
<dbReference type="Proteomes" id="UP000255518">
    <property type="component" value="Unassembled WGS sequence"/>
</dbReference>
<proteinExistence type="inferred from homology"/>
<dbReference type="Pfam" id="PF00149">
    <property type="entry name" value="Metallophos"/>
    <property type="match status" value="1"/>
</dbReference>
<dbReference type="InterPro" id="IPR050884">
    <property type="entry name" value="CNP_phosphodiesterase-III"/>
</dbReference>
<keyword evidence="2 6" id="KW-0378">Hydrolase</keyword>
<dbReference type="InterPro" id="IPR004843">
    <property type="entry name" value="Calcineurin-like_PHP"/>
</dbReference>
<evidence type="ECO:0000259" key="5">
    <source>
        <dbReference type="Pfam" id="PF00149"/>
    </source>
</evidence>
<dbReference type="SUPFAM" id="SSF56300">
    <property type="entry name" value="Metallo-dependent phosphatases"/>
    <property type="match status" value="1"/>
</dbReference>
<dbReference type="InterPro" id="IPR029052">
    <property type="entry name" value="Metallo-depent_PP-like"/>
</dbReference>
<dbReference type="EMBL" id="UGKT01000001">
    <property type="protein sequence ID" value="STT06479.1"/>
    <property type="molecule type" value="Genomic_DNA"/>
</dbReference>
<sequence length="193" mass="21534">MLHPASGYRGNHDFQPAMYSTLQEAGISPAKRVFLGDRWQILLLDSQVFGVPHGELSDFQLEWLEHKLAEAPERYTLLLLHHHPLPAGCSWLDQHSLRNAGALDSALSAWPRVKHLLCGPYSSGTGSRLEWPAHDGDAVDLRPVLNRTVPISLWIPVSPGWRWLELHPDGTLTTEVCRLEGAAFHPDIASEGY</sequence>
<dbReference type="GO" id="GO:0004114">
    <property type="term" value="F:3',5'-cyclic-nucleotide phosphodiesterase activity"/>
    <property type="evidence" value="ECO:0007669"/>
    <property type="project" value="UniProtKB-EC"/>
</dbReference>
<evidence type="ECO:0000256" key="1">
    <source>
        <dbReference type="ARBA" id="ARBA00022723"/>
    </source>
</evidence>
<dbReference type="Gene3D" id="3.60.21.10">
    <property type="match status" value="1"/>
</dbReference>
<dbReference type="NCBIfam" id="NF008359">
    <property type="entry name" value="PRK11148.1"/>
    <property type="match status" value="1"/>
</dbReference>
<protein>
    <submittedName>
        <fullName evidence="6">3',5'-cyclic-nucleotide phosphodiesterase</fullName>
        <ecNumber evidence="6">3.1.4.17</ecNumber>
    </submittedName>
</protein>
<comment type="similarity">
    <text evidence="4">Belongs to the cyclic nucleotide phosphodiesterase class-III family.</text>
</comment>
<dbReference type="EC" id="3.1.4.17" evidence="6"/>
<reference evidence="6 7" key="1">
    <citation type="submission" date="2018-06" db="EMBL/GenBank/DDBJ databases">
        <authorList>
            <consortium name="Pathogen Informatics"/>
            <person name="Doyle S."/>
        </authorList>
    </citation>
    <scope>NUCLEOTIDE SEQUENCE [LARGE SCALE GENOMIC DNA]</scope>
    <source>
        <strain evidence="6 7">NCTC13443</strain>
    </source>
</reference>
<feature type="domain" description="Calcineurin-like phosphoesterase" evidence="5">
    <location>
        <begin position="9"/>
        <end position="97"/>
    </location>
</feature>
<evidence type="ECO:0000256" key="2">
    <source>
        <dbReference type="ARBA" id="ARBA00022801"/>
    </source>
</evidence>